<evidence type="ECO:0000313" key="3">
    <source>
        <dbReference type="Proteomes" id="UP001419268"/>
    </source>
</evidence>
<feature type="region of interest" description="Disordered" evidence="1">
    <location>
        <begin position="61"/>
        <end position="96"/>
    </location>
</feature>
<name>A0AAP0JIU7_9MAGN</name>
<keyword evidence="3" id="KW-1185">Reference proteome</keyword>
<organism evidence="2 3">
    <name type="scientific">Stephania cephalantha</name>
    <dbReference type="NCBI Taxonomy" id="152367"/>
    <lineage>
        <taxon>Eukaryota</taxon>
        <taxon>Viridiplantae</taxon>
        <taxon>Streptophyta</taxon>
        <taxon>Embryophyta</taxon>
        <taxon>Tracheophyta</taxon>
        <taxon>Spermatophyta</taxon>
        <taxon>Magnoliopsida</taxon>
        <taxon>Ranunculales</taxon>
        <taxon>Menispermaceae</taxon>
        <taxon>Menispermoideae</taxon>
        <taxon>Cissampelideae</taxon>
        <taxon>Stephania</taxon>
    </lineage>
</organism>
<dbReference type="AlphaFoldDB" id="A0AAP0JIU7"/>
<sequence length="96" mass="10118">MQGLHKPPQEAPAVAQVLLNDGYQLGLQRPEQPKRALVRPCHVVEAVVHPVDDHRLVGVESEVERREKSGLGGEGVELEGQAEGGGEVGEVAAGGL</sequence>
<protein>
    <submittedName>
        <fullName evidence="2">Uncharacterized protein</fullName>
    </submittedName>
</protein>
<comment type="caution">
    <text evidence="2">The sequence shown here is derived from an EMBL/GenBank/DDBJ whole genome shotgun (WGS) entry which is preliminary data.</text>
</comment>
<evidence type="ECO:0000256" key="1">
    <source>
        <dbReference type="SAM" id="MobiDB-lite"/>
    </source>
</evidence>
<dbReference type="Proteomes" id="UP001419268">
    <property type="component" value="Unassembled WGS sequence"/>
</dbReference>
<gene>
    <name evidence="2" type="ORF">Scep_013451</name>
</gene>
<feature type="compositionally biased region" description="Gly residues" evidence="1">
    <location>
        <begin position="82"/>
        <end position="96"/>
    </location>
</feature>
<reference evidence="2 3" key="1">
    <citation type="submission" date="2024-01" db="EMBL/GenBank/DDBJ databases">
        <title>Genome assemblies of Stephania.</title>
        <authorList>
            <person name="Yang L."/>
        </authorList>
    </citation>
    <scope>NUCLEOTIDE SEQUENCE [LARGE SCALE GENOMIC DNA]</scope>
    <source>
        <strain evidence="2">JXDWG</strain>
        <tissue evidence="2">Leaf</tissue>
    </source>
</reference>
<dbReference type="EMBL" id="JBBNAG010000005">
    <property type="protein sequence ID" value="KAK9133923.1"/>
    <property type="molecule type" value="Genomic_DNA"/>
</dbReference>
<proteinExistence type="predicted"/>
<evidence type="ECO:0000313" key="2">
    <source>
        <dbReference type="EMBL" id="KAK9133923.1"/>
    </source>
</evidence>
<accession>A0AAP0JIU7</accession>